<reference evidence="4 5" key="1">
    <citation type="journal article" date="2023" name="BMC Biotechnol.">
        <title>Vitis rotundifolia cv Carlos genome sequencing.</title>
        <authorList>
            <person name="Huff M."/>
            <person name="Hulse-Kemp A."/>
            <person name="Scheffler B."/>
            <person name="Youngblood R."/>
            <person name="Simpson S."/>
            <person name="Babiker E."/>
            <person name="Staton M."/>
        </authorList>
    </citation>
    <scope>NUCLEOTIDE SEQUENCE [LARGE SCALE GENOMIC DNA]</scope>
    <source>
        <tissue evidence="4">Leaf</tissue>
    </source>
</reference>
<organism evidence="4 5">
    <name type="scientific">Vitis rotundifolia</name>
    <name type="common">Muscadine grape</name>
    <dbReference type="NCBI Taxonomy" id="103349"/>
    <lineage>
        <taxon>Eukaryota</taxon>
        <taxon>Viridiplantae</taxon>
        <taxon>Streptophyta</taxon>
        <taxon>Embryophyta</taxon>
        <taxon>Tracheophyta</taxon>
        <taxon>Spermatophyta</taxon>
        <taxon>Magnoliopsida</taxon>
        <taxon>eudicotyledons</taxon>
        <taxon>Gunneridae</taxon>
        <taxon>Pentapetalae</taxon>
        <taxon>rosids</taxon>
        <taxon>Vitales</taxon>
        <taxon>Vitaceae</taxon>
        <taxon>Viteae</taxon>
        <taxon>Vitis</taxon>
    </lineage>
</organism>
<feature type="compositionally biased region" description="Polar residues" evidence="1">
    <location>
        <begin position="55"/>
        <end position="67"/>
    </location>
</feature>
<dbReference type="AlphaFoldDB" id="A0AA38ZK91"/>
<gene>
    <name evidence="3" type="ORF">PVL29_013002</name>
    <name evidence="4" type="ORF">PVL29_013008</name>
</gene>
<evidence type="ECO:0000313" key="5">
    <source>
        <dbReference type="Proteomes" id="UP001168098"/>
    </source>
</evidence>
<evidence type="ECO:0000256" key="1">
    <source>
        <dbReference type="SAM" id="MobiDB-lite"/>
    </source>
</evidence>
<evidence type="ECO:0000313" key="3">
    <source>
        <dbReference type="EMBL" id="KAJ9690625.1"/>
    </source>
</evidence>
<evidence type="ECO:0000313" key="4">
    <source>
        <dbReference type="EMBL" id="KAJ9690631.1"/>
    </source>
</evidence>
<feature type="signal peptide" evidence="2">
    <location>
        <begin position="1"/>
        <end position="20"/>
    </location>
</feature>
<accession>A0AA38ZK91</accession>
<feature type="chain" id="PRO_5041630217" evidence="2">
    <location>
        <begin position="21"/>
        <end position="98"/>
    </location>
</feature>
<dbReference type="EMBL" id="JARBHA010000010">
    <property type="protein sequence ID" value="KAJ9690631.1"/>
    <property type="molecule type" value="Genomic_DNA"/>
</dbReference>
<protein>
    <submittedName>
        <fullName evidence="4">Uncharacterized protein</fullName>
    </submittedName>
</protein>
<feature type="region of interest" description="Disordered" evidence="1">
    <location>
        <begin position="55"/>
        <end position="78"/>
    </location>
</feature>
<evidence type="ECO:0000256" key="2">
    <source>
        <dbReference type="SAM" id="SignalP"/>
    </source>
</evidence>
<proteinExistence type="predicted"/>
<sequence length="98" mass="10730">MAILKLFICSILVLLSPARTQPRPLNPHVESRNLIPSVQASIDVSREAFKVKMNGGNTMKTQNNQPVRLSPGGPDPVHHPITKMELSLGPIFCNAAYD</sequence>
<keyword evidence="2" id="KW-0732">Signal</keyword>
<name>A0AA38ZK91_VITRO</name>
<comment type="caution">
    <text evidence="4">The sequence shown here is derived from an EMBL/GenBank/DDBJ whole genome shotgun (WGS) entry which is preliminary data.</text>
</comment>
<dbReference type="EMBL" id="JARBHA010000010">
    <property type="protein sequence ID" value="KAJ9690625.1"/>
    <property type="molecule type" value="Genomic_DNA"/>
</dbReference>
<dbReference type="Proteomes" id="UP001168098">
    <property type="component" value="Unassembled WGS sequence"/>
</dbReference>
<keyword evidence="5" id="KW-1185">Reference proteome</keyword>